<dbReference type="AlphaFoldDB" id="A0A6A6RIJ2"/>
<feature type="region of interest" description="Disordered" evidence="10">
    <location>
        <begin position="1"/>
        <end position="56"/>
    </location>
</feature>
<accession>A0A6A6RIJ2</accession>
<dbReference type="Proteomes" id="UP000799753">
    <property type="component" value="Unassembled WGS sequence"/>
</dbReference>
<comment type="subcellular location">
    <subcellularLocation>
        <location evidence="2">Endosome</location>
    </subcellularLocation>
    <subcellularLocation>
        <location evidence="1">Vacuole membrane</location>
        <topology evidence="1">Peripheral membrane protein</topology>
    </subcellularLocation>
</comment>
<evidence type="ECO:0000256" key="1">
    <source>
        <dbReference type="ARBA" id="ARBA00004148"/>
    </source>
</evidence>
<evidence type="ECO:0000256" key="3">
    <source>
        <dbReference type="ARBA" id="ARBA00007426"/>
    </source>
</evidence>
<dbReference type="SUPFAM" id="SSF64268">
    <property type="entry name" value="PX domain"/>
    <property type="match status" value="1"/>
</dbReference>
<comment type="similarity">
    <text evidence="3">Belongs to the YPT35 family.</text>
</comment>
<dbReference type="InterPro" id="IPR037917">
    <property type="entry name" value="Ypt35_PX"/>
</dbReference>
<dbReference type="Gene3D" id="3.30.1520.10">
    <property type="entry name" value="Phox-like domain"/>
    <property type="match status" value="1"/>
</dbReference>
<protein>
    <recommendedName>
        <fullName evidence="8">Endosomal/vacuolar adapter protein YPT35</fullName>
    </recommendedName>
    <alternativeName>
        <fullName evidence="9">PX domain-containing protein YPT35</fullName>
    </alternativeName>
</protein>
<evidence type="ECO:0000256" key="8">
    <source>
        <dbReference type="ARBA" id="ARBA00033774"/>
    </source>
</evidence>
<evidence type="ECO:0000256" key="4">
    <source>
        <dbReference type="ARBA" id="ARBA00022554"/>
    </source>
</evidence>
<feature type="compositionally biased region" description="Polar residues" evidence="10">
    <location>
        <begin position="34"/>
        <end position="46"/>
    </location>
</feature>
<gene>
    <name evidence="12" type="ORF">P280DRAFT_205314</name>
</gene>
<dbReference type="GO" id="GO:0032266">
    <property type="term" value="F:phosphatidylinositol-3-phosphate binding"/>
    <property type="evidence" value="ECO:0007669"/>
    <property type="project" value="InterPro"/>
</dbReference>
<keyword evidence="4" id="KW-0926">Vacuole</keyword>
<dbReference type="OrthoDB" id="10254720at2759"/>
<dbReference type="SMART" id="SM00312">
    <property type="entry name" value="PX"/>
    <property type="match status" value="1"/>
</dbReference>
<keyword evidence="6" id="KW-0472">Membrane</keyword>
<dbReference type="InterPro" id="IPR036871">
    <property type="entry name" value="PX_dom_sf"/>
</dbReference>
<dbReference type="PROSITE" id="PS50195">
    <property type="entry name" value="PX"/>
    <property type="match status" value="1"/>
</dbReference>
<evidence type="ECO:0000256" key="2">
    <source>
        <dbReference type="ARBA" id="ARBA00004177"/>
    </source>
</evidence>
<feature type="domain" description="PX" evidence="11">
    <location>
        <begin position="71"/>
        <end position="181"/>
    </location>
</feature>
<comment type="function">
    <text evidence="7">Recruits the lipid transfer protein VPS13 to endosomal and vacuolar membranes.</text>
</comment>
<dbReference type="CDD" id="cd07280">
    <property type="entry name" value="PX_YPT35"/>
    <property type="match status" value="1"/>
</dbReference>
<evidence type="ECO:0000256" key="10">
    <source>
        <dbReference type="SAM" id="MobiDB-lite"/>
    </source>
</evidence>
<dbReference type="Pfam" id="PF00787">
    <property type="entry name" value="PX"/>
    <property type="match status" value="1"/>
</dbReference>
<dbReference type="PANTHER" id="PTHR10555:SF170">
    <property type="entry name" value="FI18122P1"/>
    <property type="match status" value="1"/>
</dbReference>
<evidence type="ECO:0000313" key="13">
    <source>
        <dbReference type="Proteomes" id="UP000799753"/>
    </source>
</evidence>
<proteinExistence type="inferred from homology"/>
<dbReference type="GO" id="GO:0005774">
    <property type="term" value="C:vacuolar membrane"/>
    <property type="evidence" value="ECO:0007669"/>
    <property type="project" value="UniProtKB-SubCell"/>
</dbReference>
<evidence type="ECO:0000259" key="11">
    <source>
        <dbReference type="PROSITE" id="PS50195"/>
    </source>
</evidence>
<evidence type="ECO:0000256" key="7">
    <source>
        <dbReference type="ARBA" id="ARBA00033728"/>
    </source>
</evidence>
<dbReference type="GO" id="GO:0010008">
    <property type="term" value="C:endosome membrane"/>
    <property type="evidence" value="ECO:0007669"/>
    <property type="project" value="UniProtKB-SubCell"/>
</dbReference>
<dbReference type="EMBL" id="MU006812">
    <property type="protein sequence ID" value="KAF2634907.1"/>
    <property type="molecule type" value="Genomic_DNA"/>
</dbReference>
<reference evidence="12" key="1">
    <citation type="journal article" date="2020" name="Stud. Mycol.">
        <title>101 Dothideomycetes genomes: a test case for predicting lifestyles and emergence of pathogens.</title>
        <authorList>
            <person name="Haridas S."/>
            <person name="Albert R."/>
            <person name="Binder M."/>
            <person name="Bloem J."/>
            <person name="Labutti K."/>
            <person name="Salamov A."/>
            <person name="Andreopoulos B."/>
            <person name="Baker S."/>
            <person name="Barry K."/>
            <person name="Bills G."/>
            <person name="Bluhm B."/>
            <person name="Cannon C."/>
            <person name="Castanera R."/>
            <person name="Culley D."/>
            <person name="Daum C."/>
            <person name="Ezra D."/>
            <person name="Gonzalez J."/>
            <person name="Henrissat B."/>
            <person name="Kuo A."/>
            <person name="Liang C."/>
            <person name="Lipzen A."/>
            <person name="Lutzoni F."/>
            <person name="Magnuson J."/>
            <person name="Mondo S."/>
            <person name="Nolan M."/>
            <person name="Ohm R."/>
            <person name="Pangilinan J."/>
            <person name="Park H.-J."/>
            <person name="Ramirez L."/>
            <person name="Alfaro M."/>
            <person name="Sun H."/>
            <person name="Tritt A."/>
            <person name="Yoshinaga Y."/>
            <person name="Zwiers L.-H."/>
            <person name="Turgeon B."/>
            <person name="Goodwin S."/>
            <person name="Spatafora J."/>
            <person name="Crous P."/>
            <person name="Grigoriev I."/>
        </authorList>
    </citation>
    <scope>NUCLEOTIDE SEQUENCE</scope>
    <source>
        <strain evidence="12">CBS 473.64</strain>
    </source>
</reference>
<sequence>MECTTSPDTEDGGKSAKRSSVVPPYWQRHEPNESRLSCHSVENGSRPTPIRLEDHTDEGSESLNALWAKHVTIDDYVIVGSSTAPAFGAYVVFNITVETLDGGPMKIIKRYSEFHDLFEKLVKSFPPAAASLPPLPPKSVVSRFRPRFLEKRRAGLAHFLNCILLNPEFAASPIVLEFLFS</sequence>
<name>A0A6A6RIJ2_9PLEO</name>
<keyword evidence="13" id="KW-1185">Reference proteome</keyword>
<dbReference type="PANTHER" id="PTHR10555">
    <property type="entry name" value="SORTING NEXIN"/>
    <property type="match status" value="1"/>
</dbReference>
<evidence type="ECO:0000256" key="5">
    <source>
        <dbReference type="ARBA" id="ARBA00022753"/>
    </source>
</evidence>
<evidence type="ECO:0000313" key="12">
    <source>
        <dbReference type="EMBL" id="KAF2634907.1"/>
    </source>
</evidence>
<dbReference type="InterPro" id="IPR001683">
    <property type="entry name" value="PX_dom"/>
</dbReference>
<evidence type="ECO:0000256" key="9">
    <source>
        <dbReference type="ARBA" id="ARBA00033785"/>
    </source>
</evidence>
<organism evidence="12 13">
    <name type="scientific">Massarina eburnea CBS 473.64</name>
    <dbReference type="NCBI Taxonomy" id="1395130"/>
    <lineage>
        <taxon>Eukaryota</taxon>
        <taxon>Fungi</taxon>
        <taxon>Dikarya</taxon>
        <taxon>Ascomycota</taxon>
        <taxon>Pezizomycotina</taxon>
        <taxon>Dothideomycetes</taxon>
        <taxon>Pleosporomycetidae</taxon>
        <taxon>Pleosporales</taxon>
        <taxon>Massarineae</taxon>
        <taxon>Massarinaceae</taxon>
        <taxon>Massarina</taxon>
    </lineage>
</organism>
<keyword evidence="5" id="KW-0967">Endosome</keyword>
<evidence type="ECO:0000256" key="6">
    <source>
        <dbReference type="ARBA" id="ARBA00023136"/>
    </source>
</evidence>